<proteinExistence type="predicted"/>
<keyword evidence="2" id="KW-1185">Reference proteome</keyword>
<accession>A0AAE1DRP8</accession>
<evidence type="ECO:0000313" key="2">
    <source>
        <dbReference type="Proteomes" id="UP001283361"/>
    </source>
</evidence>
<name>A0AAE1DRP8_9GAST</name>
<protein>
    <submittedName>
        <fullName evidence="1">Uncharacterized protein</fullName>
    </submittedName>
</protein>
<dbReference type="EMBL" id="JAWDGP010002745">
    <property type="protein sequence ID" value="KAK3780302.1"/>
    <property type="molecule type" value="Genomic_DNA"/>
</dbReference>
<dbReference type="AlphaFoldDB" id="A0AAE1DRP8"/>
<reference evidence="1" key="1">
    <citation type="journal article" date="2023" name="G3 (Bethesda)">
        <title>A reference genome for the long-term kleptoplast-retaining sea slug Elysia crispata morphotype clarki.</title>
        <authorList>
            <person name="Eastman K.E."/>
            <person name="Pendleton A.L."/>
            <person name="Shaikh M.A."/>
            <person name="Suttiyut T."/>
            <person name="Ogas R."/>
            <person name="Tomko P."/>
            <person name="Gavelis G."/>
            <person name="Widhalm J.R."/>
            <person name="Wisecaver J.H."/>
        </authorList>
    </citation>
    <scope>NUCLEOTIDE SEQUENCE</scope>
    <source>
        <strain evidence="1">ECLA1</strain>
    </source>
</reference>
<gene>
    <name evidence="1" type="ORF">RRG08_013778</name>
</gene>
<evidence type="ECO:0000313" key="1">
    <source>
        <dbReference type="EMBL" id="KAK3780302.1"/>
    </source>
</evidence>
<sequence>MRVAGDAGGAGMFRQIFTQTSTVDLSDIHCAFLADIHTEFPCVSLADIHCVSLADIHKEQVVRAPLMRQQLFTLLHPLMKRGKMVQSRCFAFDSIGYSIDSQASPDRLPGVSGGLNH</sequence>
<comment type="caution">
    <text evidence="1">The sequence shown here is derived from an EMBL/GenBank/DDBJ whole genome shotgun (WGS) entry which is preliminary data.</text>
</comment>
<organism evidence="1 2">
    <name type="scientific">Elysia crispata</name>
    <name type="common">lettuce slug</name>
    <dbReference type="NCBI Taxonomy" id="231223"/>
    <lineage>
        <taxon>Eukaryota</taxon>
        <taxon>Metazoa</taxon>
        <taxon>Spiralia</taxon>
        <taxon>Lophotrochozoa</taxon>
        <taxon>Mollusca</taxon>
        <taxon>Gastropoda</taxon>
        <taxon>Heterobranchia</taxon>
        <taxon>Euthyneura</taxon>
        <taxon>Panpulmonata</taxon>
        <taxon>Sacoglossa</taxon>
        <taxon>Placobranchoidea</taxon>
        <taxon>Plakobranchidae</taxon>
        <taxon>Elysia</taxon>
    </lineage>
</organism>
<dbReference type="Proteomes" id="UP001283361">
    <property type="component" value="Unassembled WGS sequence"/>
</dbReference>